<keyword evidence="3" id="KW-1185">Reference proteome</keyword>
<accession>A0A5P1FF98</accession>
<evidence type="ECO:0000313" key="2">
    <source>
        <dbReference type="EMBL" id="ONK76734.1"/>
    </source>
</evidence>
<proteinExistence type="predicted"/>
<dbReference type="EMBL" id="CM007383">
    <property type="protein sequence ID" value="ONK76734.1"/>
    <property type="molecule type" value="Genomic_DNA"/>
</dbReference>
<protein>
    <submittedName>
        <fullName evidence="2">Uncharacterized protein</fullName>
    </submittedName>
</protein>
<evidence type="ECO:0000313" key="3">
    <source>
        <dbReference type="Proteomes" id="UP000243459"/>
    </source>
</evidence>
<feature type="region of interest" description="Disordered" evidence="1">
    <location>
        <begin position="80"/>
        <end position="100"/>
    </location>
</feature>
<sequence length="268" mass="29971">MSLTGLRIQSGPLTILEYGSPSRVRKTETDLCLLKDMFPSFNHEENGRQRHLVEEDMPVLLLSNPESKSLSRKSLKKLTSFPYSKRPRGEQQNDSITAASADDHGIKIGYDHLRCISDERFRIVKQKRGQDSKRIDKKSFKASAKTKFDPFASKAIIGSDSASGGIETHGLYGLKSDLYDVTQHVEELSLDELLDGSYKYPKFCREKGKKASSDNENILLLVRKACSILQLHGAASNYSDRKTSTSIPNPTLSSINMSDEDDKVLLLI</sequence>
<dbReference type="Proteomes" id="UP000243459">
    <property type="component" value="Chromosome 3"/>
</dbReference>
<dbReference type="PANTHER" id="PTHR36723">
    <property type="entry name" value="F22C12.19"/>
    <property type="match status" value="1"/>
</dbReference>
<reference evidence="3" key="1">
    <citation type="journal article" date="2017" name="Nat. Commun.">
        <title>The asparagus genome sheds light on the origin and evolution of a young Y chromosome.</title>
        <authorList>
            <person name="Harkess A."/>
            <person name="Zhou J."/>
            <person name="Xu C."/>
            <person name="Bowers J.E."/>
            <person name="Van der Hulst R."/>
            <person name="Ayyampalayam S."/>
            <person name="Mercati F."/>
            <person name="Riccardi P."/>
            <person name="McKain M.R."/>
            <person name="Kakrana A."/>
            <person name="Tang H."/>
            <person name="Ray J."/>
            <person name="Groenendijk J."/>
            <person name="Arikit S."/>
            <person name="Mathioni S.M."/>
            <person name="Nakano M."/>
            <person name="Shan H."/>
            <person name="Telgmann-Rauber A."/>
            <person name="Kanno A."/>
            <person name="Yue Z."/>
            <person name="Chen H."/>
            <person name="Li W."/>
            <person name="Chen Y."/>
            <person name="Xu X."/>
            <person name="Zhang Y."/>
            <person name="Luo S."/>
            <person name="Chen H."/>
            <person name="Gao J."/>
            <person name="Mao Z."/>
            <person name="Pires J.C."/>
            <person name="Luo M."/>
            <person name="Kudrna D."/>
            <person name="Wing R.A."/>
            <person name="Meyers B.C."/>
            <person name="Yi K."/>
            <person name="Kong H."/>
            <person name="Lavrijsen P."/>
            <person name="Sunseri F."/>
            <person name="Falavigna A."/>
            <person name="Ye Y."/>
            <person name="Leebens-Mack J.H."/>
            <person name="Chen G."/>
        </authorList>
    </citation>
    <scope>NUCLEOTIDE SEQUENCE [LARGE SCALE GENOMIC DNA]</scope>
    <source>
        <strain evidence="3">cv. DH0086</strain>
    </source>
</reference>
<name>A0A5P1FF98_ASPOF</name>
<dbReference type="AlphaFoldDB" id="A0A5P1FF98"/>
<dbReference type="PANTHER" id="PTHR36723:SF1">
    <property type="entry name" value="F22C12.19"/>
    <property type="match status" value="1"/>
</dbReference>
<evidence type="ECO:0000256" key="1">
    <source>
        <dbReference type="SAM" id="MobiDB-lite"/>
    </source>
</evidence>
<dbReference type="Gramene" id="ONK76734">
    <property type="protein sequence ID" value="ONK76734"/>
    <property type="gene ID" value="A4U43_C03F31560"/>
</dbReference>
<organism evidence="2 3">
    <name type="scientific">Asparagus officinalis</name>
    <name type="common">Garden asparagus</name>
    <dbReference type="NCBI Taxonomy" id="4686"/>
    <lineage>
        <taxon>Eukaryota</taxon>
        <taxon>Viridiplantae</taxon>
        <taxon>Streptophyta</taxon>
        <taxon>Embryophyta</taxon>
        <taxon>Tracheophyta</taxon>
        <taxon>Spermatophyta</taxon>
        <taxon>Magnoliopsida</taxon>
        <taxon>Liliopsida</taxon>
        <taxon>Asparagales</taxon>
        <taxon>Asparagaceae</taxon>
        <taxon>Asparagoideae</taxon>
        <taxon>Asparagus</taxon>
    </lineage>
</organism>
<gene>
    <name evidence="2" type="ORF">A4U43_C03F31560</name>
</gene>